<evidence type="ECO:0000256" key="5">
    <source>
        <dbReference type="ARBA" id="ARBA00022857"/>
    </source>
</evidence>
<dbReference type="InterPro" id="IPR000960">
    <property type="entry name" value="Flavin_mOase"/>
</dbReference>
<dbReference type="RefSeq" id="WP_307810734.1">
    <property type="nucleotide sequence ID" value="NZ_BAABKQ010000001.1"/>
</dbReference>
<keyword evidence="6" id="KW-0560">Oxidoreductase</keyword>
<evidence type="ECO:0000256" key="2">
    <source>
        <dbReference type="ARBA" id="ARBA00010139"/>
    </source>
</evidence>
<dbReference type="SUPFAM" id="SSF51905">
    <property type="entry name" value="FAD/NAD(P)-binding domain"/>
    <property type="match status" value="2"/>
</dbReference>
<keyword evidence="4" id="KW-0274">FAD</keyword>
<dbReference type="InterPro" id="IPR036188">
    <property type="entry name" value="FAD/NAD-bd_sf"/>
</dbReference>
<dbReference type="Proteomes" id="UP001500839">
    <property type="component" value="Unassembled WGS sequence"/>
</dbReference>
<evidence type="ECO:0000256" key="4">
    <source>
        <dbReference type="ARBA" id="ARBA00022827"/>
    </source>
</evidence>
<proteinExistence type="inferred from homology"/>
<comment type="similarity">
    <text evidence="1">Belongs to the FMO family.</text>
</comment>
<dbReference type="InterPro" id="IPR050346">
    <property type="entry name" value="FMO-like"/>
</dbReference>
<reference evidence="8" key="1">
    <citation type="journal article" date="2019" name="Int. J. Syst. Evol. Microbiol.">
        <title>The Global Catalogue of Microorganisms (GCM) 10K type strain sequencing project: providing services to taxonomists for standard genome sequencing and annotation.</title>
        <authorList>
            <consortium name="The Broad Institute Genomics Platform"/>
            <consortium name="The Broad Institute Genome Sequencing Center for Infectious Disease"/>
            <person name="Wu L."/>
            <person name="Ma J."/>
        </authorList>
    </citation>
    <scope>NUCLEOTIDE SEQUENCE [LARGE SCALE GENOMIC DNA]</scope>
    <source>
        <strain evidence="8">JCM 18542</strain>
    </source>
</reference>
<evidence type="ECO:0000313" key="7">
    <source>
        <dbReference type="EMBL" id="GAA4811692.1"/>
    </source>
</evidence>
<gene>
    <name evidence="7" type="ORF">GCM10023353_15350</name>
</gene>
<evidence type="ECO:0000256" key="3">
    <source>
        <dbReference type="ARBA" id="ARBA00022630"/>
    </source>
</evidence>
<comment type="caution">
    <text evidence="7">The sequence shown here is derived from an EMBL/GenBank/DDBJ whole genome shotgun (WGS) entry which is preliminary data.</text>
</comment>
<evidence type="ECO:0000256" key="1">
    <source>
        <dbReference type="ARBA" id="ARBA00009183"/>
    </source>
</evidence>
<evidence type="ECO:0000313" key="8">
    <source>
        <dbReference type="Proteomes" id="UP001500839"/>
    </source>
</evidence>
<sequence>MTTDFRPAFPGNAASDRTVCIIGAGCSGFTTAKRLKDYGIAYDCFEMSDDVGGNWYYNNPNGKSACYQSLHIDTSTTRLEFEEFPADPDWPDFPHHSLMHQYFRDYVDHFGLRETITFNTSVEHAARRPGGGWDVRLSTGETRTYGALVVANGHHWNPRFPDYSGTFDGTIIHSHDYRSPFEPVDMHGKRVVVVGMGNSGLDVASELSNRTVAEHVWVSARRGVWVLSKYRGGKPADKMMMPSWMPKKLGLKISRRAIRKIVGNMEDYGLPAPDHEPLAAHPSVSIDFLEKSGSGDLTCVPAIERLDGDAVVLTDGRRIEADVIVCATGYQMTFPFFDTPDLQPDSEHRYPLFKRIMKPDVDDLYYAGLAQSSPTIVNLAEQQSKFIAKHLKGMYRAPSEQRMRELIVHDENKHLAQYYNAPRHTIQIDFARYARDLHAEIEAGEQRASALAGAR</sequence>
<organism evidence="7 8">
    <name type="scientific">Tomitella cavernea</name>
    <dbReference type="NCBI Taxonomy" id="1387982"/>
    <lineage>
        <taxon>Bacteria</taxon>
        <taxon>Bacillati</taxon>
        <taxon>Actinomycetota</taxon>
        <taxon>Actinomycetes</taxon>
        <taxon>Mycobacteriales</taxon>
        <taxon>Tomitella</taxon>
    </lineage>
</organism>
<protein>
    <submittedName>
        <fullName evidence="7">NAD(P)/FAD-dependent oxidoreductase</fullName>
    </submittedName>
</protein>
<keyword evidence="8" id="KW-1185">Reference proteome</keyword>
<keyword evidence="3" id="KW-0285">Flavoprotein</keyword>
<comment type="similarity">
    <text evidence="2">Belongs to the FAD-binding monooxygenase family.</text>
</comment>
<dbReference type="Pfam" id="PF00743">
    <property type="entry name" value="FMO-like"/>
    <property type="match status" value="1"/>
</dbReference>
<dbReference type="EMBL" id="BAABKQ010000001">
    <property type="protein sequence ID" value="GAA4811692.1"/>
    <property type="molecule type" value="Genomic_DNA"/>
</dbReference>
<evidence type="ECO:0000256" key="6">
    <source>
        <dbReference type="ARBA" id="ARBA00023002"/>
    </source>
</evidence>
<name>A0ABP9CI50_9ACTN</name>
<dbReference type="InterPro" id="IPR020946">
    <property type="entry name" value="Flavin_mOase-like"/>
</dbReference>
<accession>A0ABP9CI50</accession>
<dbReference type="PANTHER" id="PTHR23023">
    <property type="entry name" value="DIMETHYLANILINE MONOOXYGENASE"/>
    <property type="match status" value="1"/>
</dbReference>
<keyword evidence="5" id="KW-0521">NADP</keyword>
<dbReference type="PRINTS" id="PR00370">
    <property type="entry name" value="FMOXYGENASE"/>
</dbReference>
<dbReference type="Gene3D" id="3.50.50.60">
    <property type="entry name" value="FAD/NAD(P)-binding domain"/>
    <property type="match status" value="1"/>
</dbReference>
<dbReference type="PIRSF" id="PIRSF000332">
    <property type="entry name" value="FMO"/>
    <property type="match status" value="1"/>
</dbReference>